<proteinExistence type="inferred from homology"/>
<dbReference type="GO" id="GO:0071555">
    <property type="term" value="P:cell wall organization"/>
    <property type="evidence" value="ECO:0007669"/>
    <property type="project" value="UniProtKB-KW"/>
</dbReference>
<evidence type="ECO:0000256" key="3">
    <source>
        <dbReference type="ARBA" id="ARBA00022512"/>
    </source>
</evidence>
<evidence type="ECO:0000256" key="1">
    <source>
        <dbReference type="ARBA" id="ARBA00004191"/>
    </source>
</evidence>
<dbReference type="InParanoid" id="A0A1U8A0D4"/>
<dbReference type="eggNOG" id="ENOG502QS0U">
    <property type="taxonomic scope" value="Eukaryota"/>
</dbReference>
<dbReference type="OrthoDB" id="187139at2759"/>
<dbReference type="AlphaFoldDB" id="A0A1U8A0D4"/>
<evidence type="ECO:0000256" key="10">
    <source>
        <dbReference type="SAM" id="SignalP"/>
    </source>
</evidence>
<comment type="similarity">
    <text evidence="2 9">Belongs to the glycosyl hydrolase 28 family.</text>
</comment>
<keyword evidence="4" id="KW-0964">Secreted</keyword>
<feature type="active site" evidence="8">
    <location>
        <position position="259"/>
    </location>
</feature>
<gene>
    <name evidence="12" type="primary">LOC104595465</name>
</gene>
<evidence type="ECO:0000256" key="8">
    <source>
        <dbReference type="PROSITE-ProRule" id="PRU10052"/>
    </source>
</evidence>
<evidence type="ECO:0000256" key="6">
    <source>
        <dbReference type="ARBA" id="ARBA00023295"/>
    </source>
</evidence>
<dbReference type="Proteomes" id="UP000189703">
    <property type="component" value="Unplaced"/>
</dbReference>
<dbReference type="RefSeq" id="XP_010254486.1">
    <property type="nucleotide sequence ID" value="XM_010256184.1"/>
</dbReference>
<evidence type="ECO:0000256" key="4">
    <source>
        <dbReference type="ARBA" id="ARBA00022525"/>
    </source>
</evidence>
<comment type="subcellular location">
    <subcellularLocation>
        <location evidence="1">Secreted</location>
        <location evidence="1">Cell wall</location>
    </subcellularLocation>
</comment>
<evidence type="ECO:0000256" key="9">
    <source>
        <dbReference type="RuleBase" id="RU361169"/>
    </source>
</evidence>
<organism evidence="11 12">
    <name type="scientific">Nelumbo nucifera</name>
    <name type="common">Sacred lotus</name>
    <dbReference type="NCBI Taxonomy" id="4432"/>
    <lineage>
        <taxon>Eukaryota</taxon>
        <taxon>Viridiplantae</taxon>
        <taxon>Streptophyta</taxon>
        <taxon>Embryophyta</taxon>
        <taxon>Tracheophyta</taxon>
        <taxon>Spermatophyta</taxon>
        <taxon>Magnoliopsida</taxon>
        <taxon>Proteales</taxon>
        <taxon>Nelumbonaceae</taxon>
        <taxon>Nelumbo</taxon>
    </lineage>
</organism>
<dbReference type="InterPro" id="IPR006626">
    <property type="entry name" value="PbH1"/>
</dbReference>
<evidence type="ECO:0000313" key="11">
    <source>
        <dbReference type="Proteomes" id="UP000189703"/>
    </source>
</evidence>
<feature type="chain" id="PRO_5010522321" evidence="10">
    <location>
        <begin position="31"/>
        <end position="466"/>
    </location>
</feature>
<keyword evidence="5 9" id="KW-0378">Hydrolase</keyword>
<keyword evidence="7" id="KW-0961">Cell wall biogenesis/degradation</keyword>
<keyword evidence="6 9" id="KW-0326">Glycosidase</keyword>
<evidence type="ECO:0000256" key="7">
    <source>
        <dbReference type="ARBA" id="ARBA00023316"/>
    </source>
</evidence>
<dbReference type="OMA" id="SSQWIAF"/>
<keyword evidence="11" id="KW-1185">Reference proteome</keyword>
<dbReference type="InterPro" id="IPR011050">
    <property type="entry name" value="Pectin_lyase_fold/virulence"/>
</dbReference>
<dbReference type="PROSITE" id="PS00502">
    <property type="entry name" value="POLYGALACTURONASE"/>
    <property type="match status" value="1"/>
</dbReference>
<reference evidence="12" key="1">
    <citation type="submission" date="2025-08" db="UniProtKB">
        <authorList>
            <consortium name="RefSeq"/>
        </authorList>
    </citation>
    <scope>IDENTIFICATION</scope>
</reference>
<keyword evidence="10" id="KW-0732">Signal</keyword>
<dbReference type="Gene3D" id="2.160.20.10">
    <property type="entry name" value="Single-stranded right-handed beta-helix, Pectin lyase-like"/>
    <property type="match status" value="1"/>
</dbReference>
<feature type="signal peptide" evidence="10">
    <location>
        <begin position="1"/>
        <end position="30"/>
    </location>
</feature>
<dbReference type="STRING" id="4432.A0A1U8A0D4"/>
<sequence>MGARAISEQGLLAVLLFVLGLCSMPVCLDAAGDSTSFSVLDYGAAGDGQTDDSKAFLEAWNAMCSSRSTDIPIMVVPEGKTFLVKPVNFYGPCLAKNVNVQIMGSIIAPNTIKEWEGVDARWMAFNNVSGLSVSGSGTIDGRGSDWWNNSCRDHPGKGCTTLAPTSMEFQNCNECHLSNLRFVNSPQVHILVYQCNGIYIDGIVIRSPENSPNTDGIHIQAVDNMFIQRADIGAGDDCISIGDFTSNINVKDIICGPGHGISIGSLGMGGTSSKVENINVNNVTLTNTMNGVRIKTWEEGQGYCRGITFEHIRLTNVQNPIIIDQHYFCWVAGCKDLPTGTHISNVTFSDVMGTSSTPVAINMNCSSAVPCSEISLDSVQLVSATSGQKLLGLGLGKLLRESESLREQLLQFLGYIPSLIEIQFFGVLLHIGALGDVDGADFVSLTIITITGNPKRSLLIQNSKHE</sequence>
<dbReference type="SMART" id="SM00710">
    <property type="entry name" value="PbH1"/>
    <property type="match status" value="5"/>
</dbReference>
<protein>
    <submittedName>
        <fullName evidence="12">Polygalacturonase ADPG1-like</fullName>
    </submittedName>
</protein>
<dbReference type="InterPro" id="IPR012334">
    <property type="entry name" value="Pectin_lyas_fold"/>
</dbReference>
<dbReference type="KEGG" id="nnu:104595465"/>
<dbReference type="SUPFAM" id="SSF51126">
    <property type="entry name" value="Pectin lyase-like"/>
    <property type="match status" value="1"/>
</dbReference>
<dbReference type="PANTHER" id="PTHR31375">
    <property type="match status" value="1"/>
</dbReference>
<dbReference type="Pfam" id="PF00295">
    <property type="entry name" value="Glyco_hydro_28"/>
    <property type="match status" value="1"/>
</dbReference>
<dbReference type="InterPro" id="IPR000743">
    <property type="entry name" value="Glyco_hydro_28"/>
</dbReference>
<dbReference type="GO" id="GO:0004650">
    <property type="term" value="F:polygalacturonase activity"/>
    <property type="evidence" value="ECO:0007669"/>
    <property type="project" value="InterPro"/>
</dbReference>
<evidence type="ECO:0000256" key="5">
    <source>
        <dbReference type="ARBA" id="ARBA00022801"/>
    </source>
</evidence>
<evidence type="ECO:0000256" key="2">
    <source>
        <dbReference type="ARBA" id="ARBA00008834"/>
    </source>
</evidence>
<evidence type="ECO:0000313" key="12">
    <source>
        <dbReference type="RefSeq" id="XP_010254486.1"/>
    </source>
</evidence>
<dbReference type="GeneID" id="104595465"/>
<name>A0A1U8A0D4_NELNU</name>
<accession>A0A1U8A0D4</accession>
<keyword evidence="3" id="KW-0134">Cell wall</keyword>
<dbReference type="GO" id="GO:0005975">
    <property type="term" value="P:carbohydrate metabolic process"/>
    <property type="evidence" value="ECO:0007669"/>
    <property type="project" value="InterPro"/>
</dbReference>